<dbReference type="Proteomes" id="UP000003465">
    <property type="component" value="Unassembled WGS sequence"/>
</dbReference>
<sequence length="91" mass="9938">LGERRLVERRDASSKIVDKCVKFIIGKGAVLGRSRNHGDQPITERARATAGRDLGFMPGYGVAILNGHKRSWPADALWRFPSTSGSNCAET</sequence>
<comment type="caution">
    <text evidence="1">The sequence shown here is derived from an EMBL/GenBank/DDBJ whole genome shotgun (WGS) entry which is preliminary data.</text>
</comment>
<proteinExistence type="predicted"/>
<dbReference type="AlphaFoldDB" id="A0A656GMS8"/>
<feature type="non-terminal residue" evidence="1">
    <location>
        <position position="1"/>
    </location>
</feature>
<reference evidence="1 2" key="1">
    <citation type="journal article" date="2011" name="PLoS Pathog.">
        <title>Dynamic evolution of pathogenicity revealed by sequencing and comparative genomics of 19 Pseudomonas syringae isolates.</title>
        <authorList>
            <person name="Baltrus D.A."/>
            <person name="Nishimura M.T."/>
            <person name="Romanchuk A."/>
            <person name="Chang J.H."/>
            <person name="Mukhtar M.S."/>
            <person name="Cherkis K."/>
            <person name="Roach J."/>
            <person name="Grant S.R."/>
            <person name="Jones C.D."/>
            <person name="Dangl J.L."/>
        </authorList>
    </citation>
    <scope>NUCLEOTIDE SEQUENCE [LARGE SCALE GENOMIC DNA]</scope>
    <source>
        <strain evidence="1 2">301020</strain>
    </source>
</reference>
<protein>
    <submittedName>
        <fullName evidence="1">Uncharacterized protein</fullName>
    </submittedName>
</protein>
<name>A0A656GMS8_PSEA0</name>
<accession>A0A656GMS8</accession>
<gene>
    <name evidence="1" type="ORF">PSYMO_39070</name>
</gene>
<evidence type="ECO:0000313" key="1">
    <source>
        <dbReference type="EMBL" id="EGH27172.1"/>
    </source>
</evidence>
<dbReference type="EMBL" id="AEAG01003343">
    <property type="protein sequence ID" value="EGH27172.1"/>
    <property type="molecule type" value="Genomic_DNA"/>
</dbReference>
<evidence type="ECO:0000313" key="2">
    <source>
        <dbReference type="Proteomes" id="UP000003465"/>
    </source>
</evidence>
<organism evidence="1 2">
    <name type="scientific">Pseudomonas amygdali pv. mori str. 301020</name>
    <dbReference type="NCBI Taxonomy" id="629261"/>
    <lineage>
        <taxon>Bacteria</taxon>
        <taxon>Pseudomonadati</taxon>
        <taxon>Pseudomonadota</taxon>
        <taxon>Gammaproteobacteria</taxon>
        <taxon>Pseudomonadales</taxon>
        <taxon>Pseudomonadaceae</taxon>
        <taxon>Pseudomonas</taxon>
        <taxon>Pseudomonas amygdali</taxon>
    </lineage>
</organism>